<proteinExistence type="predicted"/>
<keyword evidence="2" id="KW-1185">Reference proteome</keyword>
<dbReference type="Proteomes" id="UP000269669">
    <property type="component" value="Unassembled WGS sequence"/>
</dbReference>
<organism evidence="1 2">
    <name type="scientific">Edaphobacter aggregans</name>
    <dbReference type="NCBI Taxonomy" id="570835"/>
    <lineage>
        <taxon>Bacteria</taxon>
        <taxon>Pseudomonadati</taxon>
        <taxon>Acidobacteriota</taxon>
        <taxon>Terriglobia</taxon>
        <taxon>Terriglobales</taxon>
        <taxon>Acidobacteriaceae</taxon>
        <taxon>Edaphobacter</taxon>
    </lineage>
</organism>
<name>A0A3R9R4V2_9BACT</name>
<comment type="caution">
    <text evidence="1">The sequence shown here is derived from an EMBL/GenBank/DDBJ whole genome shotgun (WGS) entry which is preliminary data.</text>
</comment>
<sequence>MAVIINELEVVLEAPGAPITAAPVTAAPQPSQQLQPLDLSDVRAREARSKWRLFAH</sequence>
<dbReference type="RefSeq" id="WP_185827222.1">
    <property type="nucleotide sequence ID" value="NZ_RSDW01000001.1"/>
</dbReference>
<dbReference type="EMBL" id="RSDW01000001">
    <property type="protein sequence ID" value="RSL17984.1"/>
    <property type="molecule type" value="Genomic_DNA"/>
</dbReference>
<protein>
    <submittedName>
        <fullName evidence="1">Uncharacterized protein</fullName>
    </submittedName>
</protein>
<accession>A0A3R9R4V2</accession>
<dbReference type="AlphaFoldDB" id="A0A3R9R4V2"/>
<gene>
    <name evidence="1" type="ORF">EDE15_3537</name>
</gene>
<evidence type="ECO:0000313" key="1">
    <source>
        <dbReference type="EMBL" id="RSL17984.1"/>
    </source>
</evidence>
<evidence type="ECO:0000313" key="2">
    <source>
        <dbReference type="Proteomes" id="UP000269669"/>
    </source>
</evidence>
<reference evidence="1 2" key="1">
    <citation type="submission" date="2018-12" db="EMBL/GenBank/DDBJ databases">
        <title>Sequencing of bacterial isolates from soil warming experiment in Harvard Forest, Massachusetts, USA.</title>
        <authorList>
            <person name="Deangelis K."/>
        </authorList>
    </citation>
    <scope>NUCLEOTIDE SEQUENCE [LARGE SCALE GENOMIC DNA]</scope>
    <source>
        <strain evidence="1 2">EB153</strain>
    </source>
</reference>